<keyword evidence="6" id="KW-0677">Repeat</keyword>
<dbReference type="PROSITE" id="PS00301">
    <property type="entry name" value="G_TR_1"/>
    <property type="match status" value="1"/>
</dbReference>
<reference evidence="16 17" key="1">
    <citation type="journal article" date="2018" name="MBio">
        <title>Comparative Genomics Reveals the Core Gene Toolbox for the Fungus-Insect Symbiosis.</title>
        <authorList>
            <person name="Wang Y."/>
            <person name="Stata M."/>
            <person name="Wang W."/>
            <person name="Stajich J.E."/>
            <person name="White M.M."/>
            <person name="Moncalvo J.M."/>
        </authorList>
    </citation>
    <scope>NUCLEOTIDE SEQUENCE [LARGE SCALE GENOMIC DNA]</scope>
    <source>
        <strain evidence="16 17">SWE-8-4</strain>
    </source>
</reference>
<dbReference type="InterPro" id="IPR000795">
    <property type="entry name" value="T_Tr_GTP-bd_dom"/>
</dbReference>
<dbReference type="CDD" id="cd01883">
    <property type="entry name" value="EF1_alpha"/>
    <property type="match status" value="1"/>
</dbReference>
<evidence type="ECO:0000259" key="15">
    <source>
        <dbReference type="PROSITE" id="PS51722"/>
    </source>
</evidence>
<name>A0A2T9YLM1_9FUNG</name>
<evidence type="ECO:0000256" key="3">
    <source>
        <dbReference type="ARBA" id="ARBA00015765"/>
    </source>
</evidence>
<dbReference type="InterPro" id="IPR031157">
    <property type="entry name" value="G_TR_CS"/>
</dbReference>
<evidence type="ECO:0000256" key="8">
    <source>
        <dbReference type="ARBA" id="ARBA00022917"/>
    </source>
</evidence>
<evidence type="ECO:0000256" key="4">
    <source>
        <dbReference type="ARBA" id="ARBA00022490"/>
    </source>
</evidence>
<feature type="domain" description="Tr-type G" evidence="15">
    <location>
        <begin position="162"/>
        <end position="393"/>
    </location>
</feature>
<evidence type="ECO:0000256" key="7">
    <source>
        <dbReference type="ARBA" id="ARBA00022741"/>
    </source>
</evidence>
<dbReference type="Pfam" id="PF22594">
    <property type="entry name" value="GTP-eEF1A_C"/>
    <property type="match status" value="1"/>
</dbReference>
<dbReference type="SUPFAM" id="SSF50465">
    <property type="entry name" value="EF-Tu/eEF-1alpha/eIF2-gamma C-terminal domain"/>
    <property type="match status" value="1"/>
</dbReference>
<sequence>MSQDNSNNLLDDIDKKINSITLNAKAPEFKPILRVNAPAFTPRFAPRPAATTQPTILKKPLIQLAQQPLSTPPVINLSSGNSQVNTTVTPSASNTTVPSIKPNNDVISTPSDTPKPVPALAQKPKAQEEPETVKKDISISQSEPETTLTAEEEQDLLEAHFKEHFNVIFIGHVDAGKSTLGGNILFLTGMVDKRTMEKYEREAKEIGRESWYLSWALDTNTEERAKGKTVECGRAYFETDKRRYTILDAPGHKNFVPSMLEGATQADVGVLVISARKGEFETGFDRGGQTREHAMLAKTNGVKHLIVAINKMDDSTVNWDSNRYDEIVGKITPFLRSSGYNPKTDLTFLPISAYSGANIKDSDNSKFKWYKGKTLLETLDNMDAVDRKINAPLRMPIMEKYKDMGTIVCGKIVSGYVKLGMKTIIMPNRRLCEIVTIFSENEQEIESSICGDNIKLRLRGVEEEDISEGHVLCDSGHPCHGTTTFDAQLVIVDAKNIIAAGYNSILHIHGAVEEVLISEFLHLMDKKGRKSRKPPHFVKKGQSCIARLTTNEPICIEKFSDFPQLGRFTLRDEGKTIAIGKVIKLH</sequence>
<evidence type="ECO:0000256" key="14">
    <source>
        <dbReference type="SAM" id="MobiDB-lite"/>
    </source>
</evidence>
<dbReference type="GO" id="GO:0003747">
    <property type="term" value="F:translation release factor activity"/>
    <property type="evidence" value="ECO:0007669"/>
    <property type="project" value="InterPro"/>
</dbReference>
<keyword evidence="8" id="KW-0648">Protein biosynthesis</keyword>
<evidence type="ECO:0000256" key="6">
    <source>
        <dbReference type="ARBA" id="ARBA00022737"/>
    </source>
</evidence>
<dbReference type="GO" id="GO:0003924">
    <property type="term" value="F:GTPase activity"/>
    <property type="evidence" value="ECO:0007669"/>
    <property type="project" value="InterPro"/>
</dbReference>
<dbReference type="SUPFAM" id="SSF52540">
    <property type="entry name" value="P-loop containing nucleoside triphosphate hydrolases"/>
    <property type="match status" value="1"/>
</dbReference>
<keyword evidence="7" id="KW-0547">Nucleotide-binding</keyword>
<dbReference type="GO" id="GO:0002184">
    <property type="term" value="P:cytoplasmic translational termination"/>
    <property type="evidence" value="ECO:0007669"/>
    <property type="project" value="UniProtKB-ARBA"/>
</dbReference>
<dbReference type="CDD" id="cd03704">
    <property type="entry name" value="eRF3_C_III"/>
    <property type="match status" value="1"/>
</dbReference>
<dbReference type="CDD" id="cd04089">
    <property type="entry name" value="eRF3_II"/>
    <property type="match status" value="1"/>
</dbReference>
<comment type="subcellular location">
    <subcellularLocation>
        <location evidence="1">Cytoplasm</location>
    </subcellularLocation>
</comment>
<feature type="compositionally biased region" description="Polar residues" evidence="14">
    <location>
        <begin position="138"/>
        <end position="148"/>
    </location>
</feature>
<dbReference type="Pfam" id="PF00009">
    <property type="entry name" value="GTP_EFTU"/>
    <property type="match status" value="1"/>
</dbReference>
<evidence type="ECO:0000256" key="1">
    <source>
        <dbReference type="ARBA" id="ARBA00004496"/>
    </source>
</evidence>
<organism evidence="16 17">
    <name type="scientific">Smittium simulii</name>
    <dbReference type="NCBI Taxonomy" id="133385"/>
    <lineage>
        <taxon>Eukaryota</taxon>
        <taxon>Fungi</taxon>
        <taxon>Fungi incertae sedis</taxon>
        <taxon>Zoopagomycota</taxon>
        <taxon>Kickxellomycotina</taxon>
        <taxon>Harpellomycetes</taxon>
        <taxon>Harpellales</taxon>
        <taxon>Legeriomycetaceae</taxon>
        <taxon>Smittium</taxon>
    </lineage>
</organism>
<dbReference type="InterPro" id="IPR003285">
    <property type="entry name" value="Sup35"/>
</dbReference>
<keyword evidence="9" id="KW-0342">GTP-binding</keyword>
<dbReference type="SUPFAM" id="SSF50447">
    <property type="entry name" value="Translation proteins"/>
    <property type="match status" value="1"/>
</dbReference>
<dbReference type="FunFam" id="2.40.30.10:FF:000017">
    <property type="entry name" value="Eukaryotic peptide chain release factor GTP-binding subunit"/>
    <property type="match status" value="1"/>
</dbReference>
<dbReference type="FunFam" id="2.40.30.10:FF:000020">
    <property type="entry name" value="Translation elongation factor EF-1"/>
    <property type="match status" value="1"/>
</dbReference>
<dbReference type="Pfam" id="PF03144">
    <property type="entry name" value="GTP_EFTU_D2"/>
    <property type="match status" value="1"/>
</dbReference>
<keyword evidence="4" id="KW-0963">Cytoplasm</keyword>
<dbReference type="GO" id="GO:0000288">
    <property type="term" value="P:nuclear-transcribed mRNA catabolic process, deadenylation-dependent decay"/>
    <property type="evidence" value="ECO:0007669"/>
    <property type="project" value="InterPro"/>
</dbReference>
<gene>
    <name evidence="16" type="ORF">BB561_003381</name>
</gene>
<evidence type="ECO:0000256" key="5">
    <source>
        <dbReference type="ARBA" id="ARBA00022553"/>
    </source>
</evidence>
<dbReference type="PROSITE" id="PS51722">
    <property type="entry name" value="G_TR_2"/>
    <property type="match status" value="1"/>
</dbReference>
<dbReference type="PANTHER" id="PTHR23115">
    <property type="entry name" value="TRANSLATION FACTOR"/>
    <property type="match status" value="1"/>
</dbReference>
<evidence type="ECO:0000256" key="11">
    <source>
        <dbReference type="ARBA" id="ARBA00030210"/>
    </source>
</evidence>
<evidence type="ECO:0000256" key="9">
    <source>
        <dbReference type="ARBA" id="ARBA00023134"/>
    </source>
</evidence>
<feature type="compositionally biased region" description="Polar residues" evidence="14">
    <location>
        <begin position="85"/>
        <end position="112"/>
    </location>
</feature>
<feature type="compositionally biased region" description="Basic and acidic residues" evidence="14">
    <location>
        <begin position="125"/>
        <end position="137"/>
    </location>
</feature>
<keyword evidence="5" id="KW-0597">Phosphoprotein</keyword>
<dbReference type="PRINTS" id="PR01343">
    <property type="entry name" value="YEASTERF"/>
</dbReference>
<comment type="caution">
    <text evidence="16">The sequence shown here is derived from an EMBL/GenBank/DDBJ whole genome shotgun (WGS) entry which is preliminary data.</text>
</comment>
<dbReference type="STRING" id="133385.A0A2T9YLM1"/>
<dbReference type="PRINTS" id="PR00315">
    <property type="entry name" value="ELONGATNFCT"/>
</dbReference>
<dbReference type="AlphaFoldDB" id="A0A2T9YLM1"/>
<dbReference type="Gene3D" id="2.40.30.10">
    <property type="entry name" value="Translation factors"/>
    <property type="match status" value="2"/>
</dbReference>
<dbReference type="InterPro" id="IPR027417">
    <property type="entry name" value="P-loop_NTPase"/>
</dbReference>
<evidence type="ECO:0000256" key="2">
    <source>
        <dbReference type="ARBA" id="ARBA00007249"/>
    </source>
</evidence>
<dbReference type="EMBL" id="MBFR01000134">
    <property type="protein sequence ID" value="PVU93236.1"/>
    <property type="molecule type" value="Genomic_DNA"/>
</dbReference>
<dbReference type="InterPro" id="IPR009000">
    <property type="entry name" value="Transl_B-barrel_sf"/>
</dbReference>
<dbReference type="InterPro" id="IPR004161">
    <property type="entry name" value="EFTu-like_2"/>
</dbReference>
<protein>
    <recommendedName>
        <fullName evidence="3">Eukaryotic peptide chain release factor GTP-binding subunit</fullName>
    </recommendedName>
    <alternativeName>
        <fullName evidence="13">ERF-3</fullName>
    </alternativeName>
    <alternativeName>
        <fullName evidence="12">ERF2</fullName>
    </alternativeName>
    <alternativeName>
        <fullName evidence="10">Polypeptide release factor 3</fullName>
    </alternativeName>
    <alternativeName>
        <fullName evidence="11">Translation release factor 3</fullName>
    </alternativeName>
</protein>
<dbReference type="Proteomes" id="UP000245383">
    <property type="component" value="Unassembled WGS sequence"/>
</dbReference>
<keyword evidence="17" id="KW-1185">Reference proteome</keyword>
<dbReference type="GO" id="GO:0005525">
    <property type="term" value="F:GTP binding"/>
    <property type="evidence" value="ECO:0007669"/>
    <property type="project" value="UniProtKB-KW"/>
</dbReference>
<evidence type="ECO:0000313" key="17">
    <source>
        <dbReference type="Proteomes" id="UP000245383"/>
    </source>
</evidence>
<dbReference type="Gene3D" id="3.40.50.300">
    <property type="entry name" value="P-loop containing nucleotide triphosphate hydrolases"/>
    <property type="match status" value="1"/>
</dbReference>
<dbReference type="InterPro" id="IPR009001">
    <property type="entry name" value="Transl_elong_EF1A/Init_IF2_C"/>
</dbReference>
<proteinExistence type="inferred from homology"/>
<evidence type="ECO:0000256" key="12">
    <source>
        <dbReference type="ARBA" id="ARBA00030845"/>
    </source>
</evidence>
<accession>A0A2T9YLM1</accession>
<evidence type="ECO:0000256" key="10">
    <source>
        <dbReference type="ARBA" id="ARBA00029585"/>
    </source>
</evidence>
<comment type="similarity">
    <text evidence="2">Belongs to the TRAFAC class translation factor GTPase superfamily. Classic translation factor GTPase family. EF-Tu/EF-1A subfamily.</text>
</comment>
<feature type="region of interest" description="Disordered" evidence="14">
    <location>
        <begin position="85"/>
        <end position="148"/>
    </location>
</feature>
<dbReference type="InterPro" id="IPR054696">
    <property type="entry name" value="GTP-eEF1A_C"/>
</dbReference>
<dbReference type="OrthoDB" id="342024at2759"/>
<evidence type="ECO:0000256" key="13">
    <source>
        <dbReference type="ARBA" id="ARBA00031881"/>
    </source>
</evidence>
<dbReference type="InterPro" id="IPR050100">
    <property type="entry name" value="TRAFAC_GTPase_members"/>
</dbReference>
<evidence type="ECO:0000313" key="16">
    <source>
        <dbReference type="EMBL" id="PVU93236.1"/>
    </source>
</evidence>
<dbReference type="GO" id="GO:0005829">
    <property type="term" value="C:cytosol"/>
    <property type="evidence" value="ECO:0007669"/>
    <property type="project" value="GOC"/>
</dbReference>
<dbReference type="FunFam" id="3.40.50.300:FF:001202">
    <property type="entry name" value="Translation elongation factor EF-1 subunit alpha"/>
    <property type="match status" value="1"/>
</dbReference>